<dbReference type="AlphaFoldDB" id="A0A1W1EBM9"/>
<gene>
    <name evidence="1" type="ORF">MNB_SV-5-1303</name>
</gene>
<sequence>MKIKAGLISLVLIIASTMVQAEMKCEAGKCGGSMKSDMKNTKAPQNSKDYVYKGNLEAKAIEIKANEYKCSKCNMKVNKLDYVVQVIMENGDTRFFDDMGCVILWLKDHASDKTTILTKTLDTHKWLDAKKVWYSRIAPTPMAYGFAAVENKKDGLINYMEMKELMLQGKNLRNPQVKKSLLEK</sequence>
<dbReference type="SUPFAM" id="SSF160387">
    <property type="entry name" value="NosL/MerB-like"/>
    <property type="match status" value="1"/>
</dbReference>
<proteinExistence type="predicted"/>
<evidence type="ECO:0008006" key="2">
    <source>
        <dbReference type="Google" id="ProtNLM"/>
    </source>
</evidence>
<accession>A0A1W1EBM9</accession>
<name>A0A1W1EBM9_9ZZZZ</name>
<protein>
    <recommendedName>
        <fullName evidence="2">Nitrous oxide reductase maturation protein, outer-membrane lipoprotein NosL</fullName>
    </recommendedName>
</protein>
<reference evidence="1" key="1">
    <citation type="submission" date="2016-10" db="EMBL/GenBank/DDBJ databases">
        <authorList>
            <person name="de Groot N.N."/>
        </authorList>
    </citation>
    <scope>NUCLEOTIDE SEQUENCE</scope>
</reference>
<dbReference type="EMBL" id="FPKX01000006">
    <property type="protein sequence ID" value="SFZ97447.1"/>
    <property type="molecule type" value="Genomic_DNA"/>
</dbReference>
<organism evidence="1">
    <name type="scientific">hydrothermal vent metagenome</name>
    <dbReference type="NCBI Taxonomy" id="652676"/>
    <lineage>
        <taxon>unclassified sequences</taxon>
        <taxon>metagenomes</taxon>
        <taxon>ecological metagenomes</taxon>
    </lineage>
</organism>
<evidence type="ECO:0000313" key="1">
    <source>
        <dbReference type="EMBL" id="SFZ97447.1"/>
    </source>
</evidence>